<feature type="non-terminal residue" evidence="1">
    <location>
        <position position="163"/>
    </location>
</feature>
<organism evidence="1 2">
    <name type="scientific">Allacma fusca</name>
    <dbReference type="NCBI Taxonomy" id="39272"/>
    <lineage>
        <taxon>Eukaryota</taxon>
        <taxon>Metazoa</taxon>
        <taxon>Ecdysozoa</taxon>
        <taxon>Arthropoda</taxon>
        <taxon>Hexapoda</taxon>
        <taxon>Collembola</taxon>
        <taxon>Symphypleona</taxon>
        <taxon>Sminthuridae</taxon>
        <taxon>Allacma</taxon>
    </lineage>
</organism>
<evidence type="ECO:0000313" key="2">
    <source>
        <dbReference type="Proteomes" id="UP000708208"/>
    </source>
</evidence>
<feature type="non-terminal residue" evidence="1">
    <location>
        <position position="1"/>
    </location>
</feature>
<protein>
    <submittedName>
        <fullName evidence="1">Uncharacterized protein</fullName>
    </submittedName>
</protein>
<dbReference type="Proteomes" id="UP000708208">
    <property type="component" value="Unassembled WGS sequence"/>
</dbReference>
<name>A0A8J2LMJ9_9HEXA</name>
<keyword evidence="2" id="KW-1185">Reference proteome</keyword>
<sequence>SAPTMFEKEQVAKLLDESELSNQASLSAQHEIWGGLAYCLKTKKEKILDADVETVMSGLEPSIESLALFCPKRRVISDLRRKRSTAPLRRKRDIETSVEFNILMTCVATCWKQNPDKCHRKIPEVNHMPFCPPYCGGKKHRPGPALRAFWGIYEKKGIPPVPP</sequence>
<reference evidence="1" key="1">
    <citation type="submission" date="2021-06" db="EMBL/GenBank/DDBJ databases">
        <authorList>
            <person name="Hodson N. C."/>
            <person name="Mongue J. A."/>
            <person name="Jaron S. K."/>
        </authorList>
    </citation>
    <scope>NUCLEOTIDE SEQUENCE</scope>
</reference>
<comment type="caution">
    <text evidence="1">The sequence shown here is derived from an EMBL/GenBank/DDBJ whole genome shotgun (WGS) entry which is preliminary data.</text>
</comment>
<dbReference type="AlphaFoldDB" id="A0A8J2LMJ9"/>
<proteinExistence type="predicted"/>
<accession>A0A8J2LMJ9</accession>
<gene>
    <name evidence="1" type="ORF">AFUS01_LOCUS35146</name>
</gene>
<dbReference type="EMBL" id="CAJVCH010534623">
    <property type="protein sequence ID" value="CAG7825020.1"/>
    <property type="molecule type" value="Genomic_DNA"/>
</dbReference>
<evidence type="ECO:0000313" key="1">
    <source>
        <dbReference type="EMBL" id="CAG7825020.1"/>
    </source>
</evidence>